<feature type="binding site" evidence="4">
    <location>
        <position position="92"/>
    </location>
    <ligand>
        <name>substrate</name>
    </ligand>
</feature>
<dbReference type="Pfam" id="PF04345">
    <property type="entry name" value="Chor_lyase"/>
    <property type="match status" value="1"/>
</dbReference>
<evidence type="ECO:0000256" key="5">
    <source>
        <dbReference type="SAM" id="MobiDB-lite"/>
    </source>
</evidence>
<dbReference type="GO" id="GO:0005829">
    <property type="term" value="C:cytosol"/>
    <property type="evidence" value="ECO:0007669"/>
    <property type="project" value="TreeGrafter"/>
</dbReference>
<dbReference type="EC" id="4.1.3.40" evidence="4"/>
<comment type="pathway">
    <text evidence="4">Cofactor biosynthesis; ubiquinone biosynthesis.</text>
</comment>
<feature type="compositionally biased region" description="Low complexity" evidence="5">
    <location>
        <begin position="1"/>
        <end position="19"/>
    </location>
</feature>
<evidence type="ECO:0000256" key="3">
    <source>
        <dbReference type="ARBA" id="ARBA00023239"/>
    </source>
</evidence>
<feature type="binding site" evidence="4">
    <location>
        <position position="182"/>
    </location>
    <ligand>
        <name>substrate</name>
    </ligand>
</feature>
<dbReference type="GO" id="GO:0006744">
    <property type="term" value="P:ubiquinone biosynthetic process"/>
    <property type="evidence" value="ECO:0007669"/>
    <property type="project" value="UniProtKB-UniRule"/>
</dbReference>
<sequence>MLSSPLSATPSPAVPHSSPVSPPSWQTADHLSPAPPPPVSAWLFDQGSLTQRLTALADGAFAVQPLAEGWQVLREDECRALGLESGSEGWVREVYLRGEGAPWVFARSVAPRDALQASGLGLRELGERSLGELLFSDRAFARGALHACRYPAAWLPAAVAGEGLWARHSRFDRGPLAVLVAEVFLPALWRRVGLA</sequence>
<organism evidence="6 7">
    <name type="scientific">Pseudomonas mangiferae</name>
    <dbReference type="NCBI Taxonomy" id="2593654"/>
    <lineage>
        <taxon>Bacteria</taxon>
        <taxon>Pseudomonadati</taxon>
        <taxon>Pseudomonadota</taxon>
        <taxon>Gammaproteobacteria</taxon>
        <taxon>Pseudomonadales</taxon>
        <taxon>Pseudomonadaceae</taxon>
        <taxon>Pseudomonas</taxon>
    </lineage>
</organism>
<dbReference type="Gene3D" id="3.40.1410.10">
    <property type="entry name" value="Chorismate lyase-like"/>
    <property type="match status" value="1"/>
</dbReference>
<keyword evidence="4" id="KW-0670">Pyruvate</keyword>
<protein>
    <recommendedName>
        <fullName evidence="4">Probable chorismate pyruvate-lyase</fullName>
        <shortName evidence="4">CL</shortName>
        <shortName evidence="4">CPL</shortName>
        <ecNumber evidence="4">4.1.3.40</ecNumber>
    </recommendedName>
</protein>
<dbReference type="EMBL" id="VJOY01000015">
    <property type="protein sequence ID" value="TRX73407.1"/>
    <property type="molecule type" value="Genomic_DNA"/>
</dbReference>
<keyword evidence="2 4" id="KW-0831">Ubiquinone biosynthesis</keyword>
<keyword evidence="1 4" id="KW-0963">Cytoplasm</keyword>
<dbReference type="GO" id="GO:0042866">
    <property type="term" value="P:pyruvate biosynthetic process"/>
    <property type="evidence" value="ECO:0007669"/>
    <property type="project" value="UniProtKB-UniRule"/>
</dbReference>
<dbReference type="HAMAP" id="MF_01632">
    <property type="entry name" value="UbiC"/>
    <property type="match status" value="1"/>
</dbReference>
<dbReference type="Proteomes" id="UP000315235">
    <property type="component" value="Unassembled WGS sequence"/>
</dbReference>
<dbReference type="UniPathway" id="UPA00232"/>
<comment type="similarity">
    <text evidence="4">Belongs to the UbiC family.</text>
</comment>
<evidence type="ECO:0000256" key="4">
    <source>
        <dbReference type="HAMAP-Rule" id="MF_01632"/>
    </source>
</evidence>
<gene>
    <name evidence="4" type="primary">ubiC</name>
    <name evidence="6" type="ORF">FM069_17540</name>
</gene>
<dbReference type="PANTHER" id="PTHR38683:SF1">
    <property type="entry name" value="CHORISMATE PYRUVATE-LYASE"/>
    <property type="match status" value="1"/>
</dbReference>
<dbReference type="GO" id="GO:0008813">
    <property type="term" value="F:chorismate lyase activity"/>
    <property type="evidence" value="ECO:0007669"/>
    <property type="project" value="UniProtKB-UniRule"/>
</dbReference>
<dbReference type="OrthoDB" id="9789493at2"/>
<accession>A0A553GV91</accession>
<comment type="function">
    <text evidence="4">Removes the pyruvyl group from chorismate, with concomitant aromatization of the ring, to provide 4-hydroxybenzoate (4HB) for the ubiquinone pathway.</text>
</comment>
<comment type="caution">
    <text evidence="4">Lacks conserved residue(s) required for the propagation of feature annotation.</text>
</comment>
<comment type="subcellular location">
    <subcellularLocation>
        <location evidence="4">Cytoplasm</location>
    </subcellularLocation>
</comment>
<feature type="binding site" evidence="4">
    <location>
        <position position="130"/>
    </location>
    <ligand>
        <name>substrate</name>
    </ligand>
</feature>
<name>A0A553GV91_9PSED</name>
<dbReference type="SUPFAM" id="SSF64288">
    <property type="entry name" value="Chorismate lyase-like"/>
    <property type="match status" value="1"/>
</dbReference>
<dbReference type="AlphaFoldDB" id="A0A553GV91"/>
<dbReference type="InterPro" id="IPR028978">
    <property type="entry name" value="Chorismate_lyase_/UTRA_dom_sf"/>
</dbReference>
<comment type="catalytic activity">
    <reaction evidence="4">
        <text>chorismate = 4-hydroxybenzoate + pyruvate</text>
        <dbReference type="Rhea" id="RHEA:16505"/>
        <dbReference type="ChEBI" id="CHEBI:15361"/>
        <dbReference type="ChEBI" id="CHEBI:17879"/>
        <dbReference type="ChEBI" id="CHEBI:29748"/>
        <dbReference type="EC" id="4.1.3.40"/>
    </reaction>
</comment>
<dbReference type="PANTHER" id="PTHR38683">
    <property type="entry name" value="CHORISMATE PYRUVATE-LYASE"/>
    <property type="match status" value="1"/>
</dbReference>
<dbReference type="InterPro" id="IPR007440">
    <property type="entry name" value="Chorismate--pyruvate_lyase"/>
</dbReference>
<evidence type="ECO:0000256" key="2">
    <source>
        <dbReference type="ARBA" id="ARBA00022688"/>
    </source>
</evidence>
<feature type="region of interest" description="Disordered" evidence="5">
    <location>
        <begin position="1"/>
        <end position="37"/>
    </location>
</feature>
<reference evidence="6 7" key="1">
    <citation type="submission" date="2019-07" db="EMBL/GenBank/DDBJ databases">
        <title>Pseudomonas mangiferae sp. nov., isolated from bark of mango tree in Thailand.</title>
        <authorList>
            <person name="Srisuk N."/>
            <person name="Anurat P."/>
        </authorList>
    </citation>
    <scope>NUCLEOTIDE SEQUENCE [LARGE SCALE GENOMIC DNA]</scope>
    <source>
        <strain evidence="6 7">DMKU_BBB3-04</strain>
    </source>
</reference>
<keyword evidence="3 4" id="KW-0456">Lyase</keyword>
<evidence type="ECO:0000256" key="1">
    <source>
        <dbReference type="ARBA" id="ARBA00022490"/>
    </source>
</evidence>
<comment type="caution">
    <text evidence="6">The sequence shown here is derived from an EMBL/GenBank/DDBJ whole genome shotgun (WGS) entry which is preliminary data.</text>
</comment>
<keyword evidence="7" id="KW-1185">Reference proteome</keyword>
<evidence type="ECO:0000313" key="7">
    <source>
        <dbReference type="Proteomes" id="UP000315235"/>
    </source>
</evidence>
<proteinExistence type="inferred from homology"/>
<evidence type="ECO:0000313" key="6">
    <source>
        <dbReference type="EMBL" id="TRX73407.1"/>
    </source>
</evidence>